<sequence>MSTAPESGGRPGHRGQMDPWTTGTPAYRVTLVGGMGLTFAGILAVLAAAFVGAEAASTLRTVGLYLIVAGLLTHVVSIGLRKRQAAQIIRARRDSASNDTDER</sequence>
<keyword evidence="2" id="KW-1133">Transmembrane helix</keyword>
<comment type="caution">
    <text evidence="3">The sequence shown here is derived from an EMBL/GenBank/DDBJ whole genome shotgun (WGS) entry which is preliminary data.</text>
</comment>
<accession>A0ABU1FTZ5</accession>
<organism evidence="3 4">
    <name type="scientific">Nesterenkonia flava</name>
    <dbReference type="NCBI Taxonomy" id="469799"/>
    <lineage>
        <taxon>Bacteria</taxon>
        <taxon>Bacillati</taxon>
        <taxon>Actinomycetota</taxon>
        <taxon>Actinomycetes</taxon>
        <taxon>Micrococcales</taxon>
        <taxon>Micrococcaceae</taxon>
        <taxon>Nesterenkonia</taxon>
    </lineage>
</organism>
<name>A0ABU1FTZ5_9MICC</name>
<reference evidence="4" key="1">
    <citation type="submission" date="2023-07" db="EMBL/GenBank/DDBJ databases">
        <title>Description of three actinobacteria isolated from air of manufacturing shop in a pharmaceutical factory.</title>
        <authorList>
            <person name="Zhang D.-F."/>
        </authorList>
    </citation>
    <scope>NUCLEOTIDE SEQUENCE [LARGE SCALE GENOMIC DNA]</scope>
    <source>
        <strain evidence="4">CCTCC AB 207010</strain>
    </source>
</reference>
<evidence type="ECO:0000256" key="1">
    <source>
        <dbReference type="SAM" id="MobiDB-lite"/>
    </source>
</evidence>
<keyword evidence="4" id="KW-1185">Reference proteome</keyword>
<keyword evidence="2" id="KW-0812">Transmembrane</keyword>
<feature type="transmembrane region" description="Helical" evidence="2">
    <location>
        <begin position="26"/>
        <end position="50"/>
    </location>
</feature>
<dbReference type="EMBL" id="JAVKGT010000019">
    <property type="protein sequence ID" value="MDR5712131.1"/>
    <property type="molecule type" value="Genomic_DNA"/>
</dbReference>
<evidence type="ECO:0000313" key="4">
    <source>
        <dbReference type="Proteomes" id="UP001260872"/>
    </source>
</evidence>
<evidence type="ECO:0000313" key="3">
    <source>
        <dbReference type="EMBL" id="MDR5712131.1"/>
    </source>
</evidence>
<protein>
    <submittedName>
        <fullName evidence="3">Uncharacterized protein</fullName>
    </submittedName>
</protein>
<gene>
    <name evidence="3" type="ORF">RH857_08305</name>
</gene>
<dbReference type="Proteomes" id="UP001260872">
    <property type="component" value="Unassembled WGS sequence"/>
</dbReference>
<proteinExistence type="predicted"/>
<keyword evidence="2" id="KW-0472">Membrane</keyword>
<feature type="region of interest" description="Disordered" evidence="1">
    <location>
        <begin position="1"/>
        <end position="22"/>
    </location>
</feature>
<feature type="transmembrane region" description="Helical" evidence="2">
    <location>
        <begin position="62"/>
        <end position="80"/>
    </location>
</feature>
<dbReference type="RefSeq" id="WP_310537511.1">
    <property type="nucleotide sequence ID" value="NZ_BAAAOC010000087.1"/>
</dbReference>
<evidence type="ECO:0000256" key="2">
    <source>
        <dbReference type="SAM" id="Phobius"/>
    </source>
</evidence>